<dbReference type="Gramene" id="PHT61267">
    <property type="protein sequence ID" value="PHT61267"/>
    <property type="gene ID" value="T459_34887"/>
</dbReference>
<evidence type="ECO:0000313" key="2">
    <source>
        <dbReference type="EMBL" id="PHT61267.1"/>
    </source>
</evidence>
<dbReference type="Proteomes" id="UP000222542">
    <property type="component" value="Unassembled WGS sequence"/>
</dbReference>
<feature type="compositionally biased region" description="Low complexity" evidence="1">
    <location>
        <begin position="1"/>
        <end position="19"/>
    </location>
</feature>
<dbReference type="InterPro" id="IPR044792">
    <property type="entry name" value="TAR1"/>
</dbReference>
<organism evidence="2 3">
    <name type="scientific">Capsicum annuum</name>
    <name type="common">Capsicum pepper</name>
    <dbReference type="NCBI Taxonomy" id="4072"/>
    <lineage>
        <taxon>Eukaryota</taxon>
        <taxon>Viridiplantae</taxon>
        <taxon>Streptophyta</taxon>
        <taxon>Embryophyta</taxon>
        <taxon>Tracheophyta</taxon>
        <taxon>Spermatophyta</taxon>
        <taxon>Magnoliopsida</taxon>
        <taxon>eudicotyledons</taxon>
        <taxon>Gunneridae</taxon>
        <taxon>Pentapetalae</taxon>
        <taxon>asterids</taxon>
        <taxon>lamiids</taxon>
        <taxon>Solanales</taxon>
        <taxon>Solanaceae</taxon>
        <taxon>Solanoideae</taxon>
        <taxon>Capsiceae</taxon>
        <taxon>Capsicum</taxon>
    </lineage>
</organism>
<protein>
    <submittedName>
        <fullName evidence="2">Uncharacterized protein</fullName>
    </submittedName>
</protein>
<dbReference type="EMBL" id="AYRZ02000193">
    <property type="protein sequence ID" value="PHT61267.1"/>
    <property type="molecule type" value="Genomic_DNA"/>
</dbReference>
<evidence type="ECO:0000256" key="1">
    <source>
        <dbReference type="SAM" id="MobiDB-lite"/>
    </source>
</evidence>
<reference evidence="2 3" key="1">
    <citation type="journal article" date="2014" name="Nat. Genet.">
        <title>Genome sequence of the hot pepper provides insights into the evolution of pungency in Capsicum species.</title>
        <authorList>
            <person name="Kim S."/>
            <person name="Park M."/>
            <person name="Yeom S.I."/>
            <person name="Kim Y.M."/>
            <person name="Lee J.M."/>
            <person name="Lee H.A."/>
            <person name="Seo E."/>
            <person name="Choi J."/>
            <person name="Cheong K."/>
            <person name="Kim K.T."/>
            <person name="Jung K."/>
            <person name="Lee G.W."/>
            <person name="Oh S.K."/>
            <person name="Bae C."/>
            <person name="Kim S.B."/>
            <person name="Lee H.Y."/>
            <person name="Kim S.Y."/>
            <person name="Kim M.S."/>
            <person name="Kang B.C."/>
            <person name="Jo Y.D."/>
            <person name="Yang H.B."/>
            <person name="Jeong H.J."/>
            <person name="Kang W.H."/>
            <person name="Kwon J.K."/>
            <person name="Shin C."/>
            <person name="Lim J.Y."/>
            <person name="Park J.H."/>
            <person name="Huh J.H."/>
            <person name="Kim J.S."/>
            <person name="Kim B.D."/>
            <person name="Cohen O."/>
            <person name="Paran I."/>
            <person name="Suh M.C."/>
            <person name="Lee S.B."/>
            <person name="Kim Y.K."/>
            <person name="Shin Y."/>
            <person name="Noh S.J."/>
            <person name="Park J."/>
            <person name="Seo Y.S."/>
            <person name="Kwon S.Y."/>
            <person name="Kim H.A."/>
            <person name="Park J.M."/>
            <person name="Kim H.J."/>
            <person name="Choi S.B."/>
            <person name="Bosland P.W."/>
            <person name="Reeves G."/>
            <person name="Jo S.H."/>
            <person name="Lee B.W."/>
            <person name="Cho H.T."/>
            <person name="Choi H.S."/>
            <person name="Lee M.S."/>
            <person name="Yu Y."/>
            <person name="Do Choi Y."/>
            <person name="Park B.S."/>
            <person name="van Deynze A."/>
            <person name="Ashrafi H."/>
            <person name="Hill T."/>
            <person name="Kim W.T."/>
            <person name="Pai H.S."/>
            <person name="Ahn H.K."/>
            <person name="Yeam I."/>
            <person name="Giovannoni J.J."/>
            <person name="Rose J.K."/>
            <person name="Sorensen I."/>
            <person name="Lee S.J."/>
            <person name="Kim R.W."/>
            <person name="Choi I.Y."/>
            <person name="Choi B.S."/>
            <person name="Lim J.S."/>
            <person name="Lee Y.H."/>
            <person name="Choi D."/>
        </authorList>
    </citation>
    <scope>NUCLEOTIDE SEQUENCE [LARGE SCALE GENOMIC DNA]</scope>
    <source>
        <strain evidence="3">cv. CM334</strain>
    </source>
</reference>
<reference evidence="2 3" key="2">
    <citation type="journal article" date="2017" name="Genome Biol.">
        <title>New reference genome sequences of hot pepper reveal the massive evolution of plant disease-resistance genes by retroduplication.</title>
        <authorList>
            <person name="Kim S."/>
            <person name="Park J."/>
            <person name="Yeom S.I."/>
            <person name="Kim Y.M."/>
            <person name="Seo E."/>
            <person name="Kim K.T."/>
            <person name="Kim M.S."/>
            <person name="Lee J.M."/>
            <person name="Cheong K."/>
            <person name="Shin H.S."/>
            <person name="Kim S.B."/>
            <person name="Han K."/>
            <person name="Lee J."/>
            <person name="Park M."/>
            <person name="Lee H.A."/>
            <person name="Lee H.Y."/>
            <person name="Lee Y."/>
            <person name="Oh S."/>
            <person name="Lee J.H."/>
            <person name="Choi E."/>
            <person name="Choi E."/>
            <person name="Lee S.E."/>
            <person name="Jeon J."/>
            <person name="Kim H."/>
            <person name="Choi G."/>
            <person name="Song H."/>
            <person name="Lee J."/>
            <person name="Lee S.C."/>
            <person name="Kwon J.K."/>
            <person name="Lee H.Y."/>
            <person name="Koo N."/>
            <person name="Hong Y."/>
            <person name="Kim R.W."/>
            <person name="Kang W.H."/>
            <person name="Huh J.H."/>
            <person name="Kang B.C."/>
            <person name="Yang T.J."/>
            <person name="Lee Y.H."/>
            <person name="Bennetzen J.L."/>
            <person name="Choi D."/>
        </authorList>
    </citation>
    <scope>NUCLEOTIDE SEQUENCE [LARGE SCALE GENOMIC DNA]</scope>
    <source>
        <strain evidence="3">cv. CM334</strain>
    </source>
</reference>
<comment type="caution">
    <text evidence="2">The sequence shown here is derived from an EMBL/GenBank/DDBJ whole genome shotgun (WGS) entry which is preliminary data.</text>
</comment>
<gene>
    <name evidence="2" type="ORF">T459_34887</name>
</gene>
<accession>A0A2G2XUU6</accession>
<dbReference type="PANTHER" id="PTHR47188">
    <property type="entry name" value="PROTEIN TAR1"/>
    <property type="match status" value="1"/>
</dbReference>
<proteinExistence type="predicted"/>
<keyword evidence="3" id="KW-1185">Reference proteome</keyword>
<dbReference type="AlphaFoldDB" id="A0A2G2XUU6"/>
<evidence type="ECO:0000313" key="3">
    <source>
        <dbReference type="Proteomes" id="UP000222542"/>
    </source>
</evidence>
<dbReference type="PANTHER" id="PTHR47188:SF1">
    <property type="entry name" value="PROTEIN TAR1"/>
    <property type="match status" value="1"/>
</dbReference>
<name>A0A2G2XUU6_CAPAN</name>
<dbReference type="GO" id="GO:0043457">
    <property type="term" value="P:regulation of cellular respiration"/>
    <property type="evidence" value="ECO:0007669"/>
    <property type="project" value="InterPro"/>
</dbReference>
<feature type="region of interest" description="Disordered" evidence="1">
    <location>
        <begin position="1"/>
        <end position="25"/>
    </location>
</feature>
<sequence length="105" mass="11613">MVRQGSETTGLSPSLTSPSRGIGSCPPLRTLLKTAIQKMEPPNSKDGLFLVRSPLLRESLPRMESEVQAVNLSIPWCFSHWGSLVARRAYWVHAPRTRKGSRAEG</sequence>